<dbReference type="EMBL" id="MIZA01000014">
    <property type="protein sequence ID" value="OIR20114.1"/>
    <property type="molecule type" value="Genomic_DNA"/>
</dbReference>
<evidence type="ECO:0000313" key="1">
    <source>
        <dbReference type="EMBL" id="OIR20114.1"/>
    </source>
</evidence>
<accession>A0A1J5TGN2</accession>
<reference evidence="1 2" key="1">
    <citation type="submission" date="2016-08" db="EMBL/GenBank/DDBJ databases">
        <title>New Insights into Marine Group III Euryarchaeota, from dark to light.</title>
        <authorList>
            <person name="Haro-Moreno J.M."/>
            <person name="Rodriguez-Valera F."/>
            <person name="Lopez-Garcia P."/>
            <person name="Moreira D."/>
            <person name="Martin-Cuadrado A.B."/>
        </authorList>
    </citation>
    <scope>NUCLEOTIDE SEQUENCE [LARGE SCALE GENOMIC DNA]</scope>
    <source>
        <strain evidence="1">CG-Epi1</strain>
    </source>
</reference>
<organism evidence="1 2">
    <name type="scientific">Marine Group III euryarchaeote CG-Epi1</name>
    <dbReference type="NCBI Taxonomy" id="1888995"/>
    <lineage>
        <taxon>Archaea</taxon>
        <taxon>Methanobacteriati</taxon>
        <taxon>Thermoplasmatota</taxon>
        <taxon>Thermoplasmata</taxon>
        <taxon>Candidatus Thermoprofundales</taxon>
    </lineage>
</organism>
<proteinExistence type="predicted"/>
<gene>
    <name evidence="1" type="ORF">BD935_05165</name>
</gene>
<sequence length="116" mass="13114">MIESEALPTMFVCDGCCCGRTEKGHAEVPVNKLKTTWKREKLDKKINLKISNCLGYCSLHNVTVLKNKNKKTWIGKLSSEEHYKAVIEWAENVALDGVNAKMPNILVPHLFLPTEM</sequence>
<comment type="caution">
    <text evidence="1">The sequence shown here is derived from an EMBL/GenBank/DDBJ whole genome shotgun (WGS) entry which is preliminary data.</text>
</comment>
<dbReference type="Gene3D" id="3.40.30.10">
    <property type="entry name" value="Glutaredoxin"/>
    <property type="match status" value="1"/>
</dbReference>
<evidence type="ECO:0000313" key="2">
    <source>
        <dbReference type="Proteomes" id="UP000183080"/>
    </source>
</evidence>
<evidence type="ECO:0008006" key="3">
    <source>
        <dbReference type="Google" id="ProtNLM"/>
    </source>
</evidence>
<dbReference type="CDD" id="cd02980">
    <property type="entry name" value="TRX_Fd_family"/>
    <property type="match status" value="1"/>
</dbReference>
<dbReference type="AlphaFoldDB" id="A0A1J5TGN2"/>
<dbReference type="Proteomes" id="UP000183080">
    <property type="component" value="Unassembled WGS sequence"/>
</dbReference>
<name>A0A1J5TGN2_9ARCH</name>
<protein>
    <recommendedName>
        <fullName evidence="3">Cobalt chelatase</fullName>
    </recommendedName>
</protein>